<feature type="compositionally biased region" description="Acidic residues" evidence="1">
    <location>
        <begin position="1"/>
        <end position="12"/>
    </location>
</feature>
<organism evidence="2 3">
    <name type="scientific">Panthera pardus</name>
    <name type="common">Leopard</name>
    <name type="synonym">Felis pardus</name>
    <dbReference type="NCBI Taxonomy" id="9691"/>
    <lineage>
        <taxon>Eukaryota</taxon>
        <taxon>Metazoa</taxon>
        <taxon>Chordata</taxon>
        <taxon>Craniata</taxon>
        <taxon>Vertebrata</taxon>
        <taxon>Euteleostomi</taxon>
        <taxon>Mammalia</taxon>
        <taxon>Eutheria</taxon>
        <taxon>Laurasiatheria</taxon>
        <taxon>Carnivora</taxon>
        <taxon>Feliformia</taxon>
        <taxon>Felidae</taxon>
        <taxon>Pantherinae</taxon>
        <taxon>Panthera</taxon>
    </lineage>
</organism>
<proteinExistence type="predicted"/>
<feature type="region of interest" description="Disordered" evidence="1">
    <location>
        <begin position="418"/>
        <end position="446"/>
    </location>
</feature>
<evidence type="ECO:0000313" key="3">
    <source>
        <dbReference type="RefSeq" id="XP_053755132.1"/>
    </source>
</evidence>
<feature type="region of interest" description="Disordered" evidence="1">
    <location>
        <begin position="1"/>
        <end position="20"/>
    </location>
</feature>
<evidence type="ECO:0000256" key="1">
    <source>
        <dbReference type="SAM" id="MobiDB-lite"/>
    </source>
</evidence>
<dbReference type="AlphaFoldDB" id="A0A9W2V914"/>
<feature type="region of interest" description="Disordered" evidence="1">
    <location>
        <begin position="328"/>
        <end position="360"/>
    </location>
</feature>
<name>A0A9W2V914_PANPR</name>
<evidence type="ECO:0000313" key="2">
    <source>
        <dbReference type="Proteomes" id="UP001165780"/>
    </source>
</evidence>
<gene>
    <name evidence="3" type="primary">LOC109246166</name>
</gene>
<feature type="region of interest" description="Disordered" evidence="1">
    <location>
        <begin position="182"/>
        <end position="314"/>
    </location>
</feature>
<dbReference type="GeneID" id="109246166"/>
<reference evidence="3" key="1">
    <citation type="submission" date="2025-08" db="UniProtKB">
        <authorList>
            <consortium name="RefSeq"/>
        </authorList>
    </citation>
    <scope>IDENTIFICATION</scope>
    <source>
        <tissue evidence="3">Whole blood</tissue>
    </source>
</reference>
<dbReference type="Proteomes" id="UP001165780">
    <property type="component" value="Unplaced"/>
</dbReference>
<sequence length="471" mass="50692">MRGEESIEDQETSDQRHFGHKVKLPAIFPNPSPAVWRKEQTLLIPSERLLQACLPTARTLLSLCPPSPPYQRGRVAPANQGAHARGSPLGTPILQTKLPEIPNPTATPGAHSRQLLPQAQSGPLLPSHCGSGRLSALPRARRVPAPVTRPPRGAAPNRCQHPRRPGHIWLRFAVILTSPHHLTTDEKKQHPSTTDPVPPPTAHFPRTSSRRPACGLHLQPGTGLQRAGRLESVTTPPREKERLAGRDWSSAYRFPRRGGGGRGGAARASASLPLRPAEHKQTAEPQLTRGSLHLQHPPPGRRRKANRSPKPGTEAHCSLLRLLPRSASAPRGRAVWRGGPRGERSRGLRRPRPVRAEAGRARVAGRRVRAGGSAAARRPDAAPLLGASSCSAAAAASSSQAASAGRLLGLGQHFPAVSHTPLRERGPLHTRTHPQTERSLSKIKNSAIRAKGVAEVKARQRCADLGVPSER</sequence>
<accession>A0A9W2V914</accession>
<keyword evidence="2" id="KW-1185">Reference proteome</keyword>
<feature type="compositionally biased region" description="Low complexity" evidence="1">
    <location>
        <begin position="144"/>
        <end position="156"/>
    </location>
</feature>
<dbReference type="RefSeq" id="XP_053755132.1">
    <property type="nucleotide sequence ID" value="XM_053899157.1"/>
</dbReference>
<feature type="compositionally biased region" description="Low complexity" evidence="1">
    <location>
        <begin position="265"/>
        <end position="275"/>
    </location>
</feature>
<feature type="region of interest" description="Disordered" evidence="1">
    <location>
        <begin position="144"/>
        <end position="163"/>
    </location>
</feature>
<protein>
    <submittedName>
        <fullName evidence="3">Protein ALEX-like</fullName>
    </submittedName>
</protein>